<accession>A0A1Y1HJC8</accession>
<feature type="region of interest" description="Disordered" evidence="3">
    <location>
        <begin position="15"/>
        <end position="127"/>
    </location>
</feature>
<evidence type="ECO:0000313" key="5">
    <source>
        <dbReference type="EMBL" id="GAQ78635.1"/>
    </source>
</evidence>
<dbReference type="Pfam" id="PF00735">
    <property type="entry name" value="Septin"/>
    <property type="match status" value="1"/>
</dbReference>
<dbReference type="PROSITE" id="PS51719">
    <property type="entry name" value="G_SEPTIN"/>
    <property type="match status" value="1"/>
</dbReference>
<dbReference type="GO" id="GO:0032153">
    <property type="term" value="C:cell division site"/>
    <property type="evidence" value="ECO:0000318"/>
    <property type="project" value="GO_Central"/>
</dbReference>
<reference evidence="5 6" key="1">
    <citation type="journal article" date="2014" name="Nat. Commun.">
        <title>Klebsormidium flaccidum genome reveals primary factors for plant terrestrial adaptation.</title>
        <authorList>
            <person name="Hori K."/>
            <person name="Maruyama F."/>
            <person name="Fujisawa T."/>
            <person name="Togashi T."/>
            <person name="Yamamoto N."/>
            <person name="Seo M."/>
            <person name="Sato S."/>
            <person name="Yamada T."/>
            <person name="Mori H."/>
            <person name="Tajima N."/>
            <person name="Moriyama T."/>
            <person name="Ikeuchi M."/>
            <person name="Watanabe M."/>
            <person name="Wada H."/>
            <person name="Kobayashi K."/>
            <person name="Saito M."/>
            <person name="Masuda T."/>
            <person name="Sasaki-Sekimoto Y."/>
            <person name="Mashiguchi K."/>
            <person name="Awai K."/>
            <person name="Shimojima M."/>
            <person name="Masuda S."/>
            <person name="Iwai M."/>
            <person name="Nobusawa T."/>
            <person name="Narise T."/>
            <person name="Kondo S."/>
            <person name="Saito H."/>
            <person name="Sato R."/>
            <person name="Murakawa M."/>
            <person name="Ihara Y."/>
            <person name="Oshima-Yamada Y."/>
            <person name="Ohtaka K."/>
            <person name="Satoh M."/>
            <person name="Sonobe K."/>
            <person name="Ishii M."/>
            <person name="Ohtani R."/>
            <person name="Kanamori-Sato M."/>
            <person name="Honoki R."/>
            <person name="Miyazaki D."/>
            <person name="Mochizuki H."/>
            <person name="Umetsu J."/>
            <person name="Higashi K."/>
            <person name="Shibata D."/>
            <person name="Kamiya Y."/>
            <person name="Sato N."/>
            <person name="Nakamura Y."/>
            <person name="Tabata S."/>
            <person name="Ida S."/>
            <person name="Kurokawa K."/>
            <person name="Ohta H."/>
        </authorList>
    </citation>
    <scope>NUCLEOTIDE SEQUENCE [LARGE SCALE GENOMIC DNA]</scope>
    <source>
        <strain evidence="5 6">NIES-2285</strain>
    </source>
</reference>
<name>A0A1Y1HJC8_KLENI</name>
<feature type="domain" description="Septin-type G" evidence="4">
    <location>
        <begin position="147"/>
        <end position="413"/>
    </location>
</feature>
<evidence type="ECO:0000259" key="4">
    <source>
        <dbReference type="PROSITE" id="PS51719"/>
    </source>
</evidence>
<dbReference type="PANTHER" id="PTHR18884">
    <property type="entry name" value="SEPTIN"/>
    <property type="match status" value="1"/>
</dbReference>
<proteinExistence type="inferred from homology"/>
<dbReference type="GO" id="GO:0031105">
    <property type="term" value="C:septin complex"/>
    <property type="evidence" value="ECO:0000318"/>
    <property type="project" value="GO_Central"/>
</dbReference>
<dbReference type="STRING" id="105231.A0A1Y1HJC8"/>
<organism evidence="5 6">
    <name type="scientific">Klebsormidium nitens</name>
    <name type="common">Green alga</name>
    <name type="synonym">Ulothrix nitens</name>
    <dbReference type="NCBI Taxonomy" id="105231"/>
    <lineage>
        <taxon>Eukaryota</taxon>
        <taxon>Viridiplantae</taxon>
        <taxon>Streptophyta</taxon>
        <taxon>Klebsormidiophyceae</taxon>
        <taxon>Klebsormidiales</taxon>
        <taxon>Klebsormidiaceae</taxon>
        <taxon>Klebsormidium</taxon>
    </lineage>
</organism>
<keyword evidence="1" id="KW-0547">Nucleotide-binding</keyword>
<feature type="compositionally biased region" description="Low complexity" evidence="3">
    <location>
        <begin position="74"/>
        <end position="93"/>
    </location>
</feature>
<keyword evidence="1" id="KW-0342">GTP-binding</keyword>
<dbReference type="GO" id="GO:0005525">
    <property type="term" value="F:GTP binding"/>
    <property type="evidence" value="ECO:0007669"/>
    <property type="project" value="UniProtKB-KW"/>
</dbReference>
<dbReference type="AlphaFoldDB" id="A0A1Y1HJC8"/>
<dbReference type="Gene3D" id="3.40.50.300">
    <property type="entry name" value="P-loop containing nucleotide triphosphate hydrolases"/>
    <property type="match status" value="1"/>
</dbReference>
<keyword evidence="6" id="KW-1185">Reference proteome</keyword>
<dbReference type="GO" id="GO:0003924">
    <property type="term" value="F:GTPase activity"/>
    <property type="evidence" value="ECO:0000318"/>
    <property type="project" value="GO_Central"/>
</dbReference>
<keyword evidence="2" id="KW-0175">Coiled coil</keyword>
<dbReference type="GO" id="GO:0015630">
    <property type="term" value="C:microtubule cytoskeleton"/>
    <property type="evidence" value="ECO:0000318"/>
    <property type="project" value="GO_Central"/>
</dbReference>
<dbReference type="Proteomes" id="UP000054558">
    <property type="component" value="Unassembled WGS sequence"/>
</dbReference>
<feature type="compositionally biased region" description="Polar residues" evidence="3">
    <location>
        <begin position="46"/>
        <end position="58"/>
    </location>
</feature>
<dbReference type="InterPro" id="IPR027417">
    <property type="entry name" value="P-loop_NTPase"/>
</dbReference>
<evidence type="ECO:0000313" key="6">
    <source>
        <dbReference type="Proteomes" id="UP000054558"/>
    </source>
</evidence>
<dbReference type="EMBL" id="DF236965">
    <property type="protein sequence ID" value="GAQ78635.1"/>
    <property type="molecule type" value="Genomic_DNA"/>
</dbReference>
<evidence type="ECO:0000256" key="1">
    <source>
        <dbReference type="RuleBase" id="RU004560"/>
    </source>
</evidence>
<dbReference type="GO" id="GO:0005940">
    <property type="term" value="C:septin ring"/>
    <property type="evidence" value="ECO:0000318"/>
    <property type="project" value="GO_Central"/>
</dbReference>
<feature type="coiled-coil region" evidence="2">
    <location>
        <begin position="541"/>
        <end position="568"/>
    </location>
</feature>
<evidence type="ECO:0000256" key="3">
    <source>
        <dbReference type="SAM" id="MobiDB-lite"/>
    </source>
</evidence>
<protein>
    <recommendedName>
        <fullName evidence="4">Septin-type G domain-containing protein</fullName>
    </recommendedName>
</protein>
<dbReference type="GO" id="GO:0061640">
    <property type="term" value="P:cytoskeleton-dependent cytokinesis"/>
    <property type="evidence" value="ECO:0000318"/>
    <property type="project" value="GO_Central"/>
</dbReference>
<dbReference type="OrthoDB" id="416553at2759"/>
<evidence type="ECO:0000256" key="2">
    <source>
        <dbReference type="SAM" id="Coils"/>
    </source>
</evidence>
<feature type="compositionally biased region" description="Basic and acidic residues" evidence="3">
    <location>
        <begin position="108"/>
        <end position="122"/>
    </location>
</feature>
<gene>
    <name evidence="5" type="ORF">KFL_000160380</name>
</gene>
<dbReference type="GO" id="GO:0008104">
    <property type="term" value="P:intracellular protein localization"/>
    <property type="evidence" value="ECO:0000318"/>
    <property type="project" value="GO_Central"/>
</dbReference>
<comment type="similarity">
    <text evidence="1">Belongs to the TRAFAC class TrmE-Era-EngA-EngB-Septin-like GTPase superfamily. Septin GTPase family.</text>
</comment>
<sequence>MSLGSPEFCADSAWIGFTEGGAPSSPASSTLGAVKTESMAHDTSDQQKLAASQTPSRNSDPDAMQRSWLLLDGAAAETAPSPTSTTKTALSPAGESFAPPTPPQQEASRTEKVKDEQRKYSETAKSGVKKAVEVDDAKKEEASDDVQHVWHKIMVADAFGLGMPTIIQDIVDALTIGTTGGSGSQPDASQATAEADGSFTFSTLSRNGKMRVHYKVVDMPGAGDDFDVQKRIKAATDYIAEQNRIFYMKWTTYMRESPEDERVSCVLYFVNPHAIKPVDLEIMAAIGKVAPLVPVIAKGDSMSEAEEQEFRQHVTLDLEDKGITTFSFPALTKELEKAFSVVSSDDDGAISAKRQVKVKRQASAHSERIAFHRHPKGDRSLLRSMVLEENVTRLRKFKSQYFTDFVRSLEHSPEAPITERLSAAGTTLVANSRAAVSSLANAAGVSGAARETKGVADDDVAGDVAAAGETRRPRGRKDDHTKLALGAALLLLLALNFLSIISPVRVGSCCKDLTFSEATAVSLRQALNEQMLQNGKLSQMLADTTLEHKQLRQAMEQKVNEVEEMSMRLAAYVKDNSRLAEDNSRLFQNVTSLQEKLRGRDGLHVFEFLAMKDWVHNVKGLLGRNFTIPSY</sequence>
<dbReference type="GO" id="GO:0060090">
    <property type="term" value="F:molecular adaptor activity"/>
    <property type="evidence" value="ECO:0000318"/>
    <property type="project" value="GO_Central"/>
</dbReference>
<dbReference type="InterPro" id="IPR030379">
    <property type="entry name" value="G_SEPTIN_dom"/>
</dbReference>